<dbReference type="InterPro" id="IPR051087">
    <property type="entry name" value="Mitochondrial_ACSM"/>
</dbReference>
<dbReference type="PANTHER" id="PTHR43605:SF10">
    <property type="entry name" value="ACYL-COA SYNTHETASE MEDIUM CHAIN FAMILY MEMBER 3"/>
    <property type="match status" value="1"/>
</dbReference>
<dbReference type="EMBL" id="SNYM01000033">
    <property type="protein sequence ID" value="TDQ43051.1"/>
    <property type="molecule type" value="Genomic_DNA"/>
</dbReference>
<evidence type="ECO:0000256" key="3">
    <source>
        <dbReference type="ARBA" id="ARBA00022741"/>
    </source>
</evidence>
<name>A0A4R6U9C6_9GAMM</name>
<dbReference type="GO" id="GO:0015645">
    <property type="term" value="F:fatty acid ligase activity"/>
    <property type="evidence" value="ECO:0007669"/>
    <property type="project" value="TreeGrafter"/>
</dbReference>
<dbReference type="Pfam" id="PF00501">
    <property type="entry name" value="AMP-binding"/>
    <property type="match status" value="1"/>
</dbReference>
<evidence type="ECO:0000259" key="5">
    <source>
        <dbReference type="Pfam" id="PF00501"/>
    </source>
</evidence>
<dbReference type="InterPro" id="IPR025110">
    <property type="entry name" value="AMP-bd_C"/>
</dbReference>
<evidence type="ECO:0000256" key="4">
    <source>
        <dbReference type="ARBA" id="ARBA00022840"/>
    </source>
</evidence>
<keyword evidence="8" id="KW-1185">Reference proteome</keyword>
<evidence type="ECO:0000256" key="2">
    <source>
        <dbReference type="ARBA" id="ARBA00022598"/>
    </source>
</evidence>
<dbReference type="InterPro" id="IPR045851">
    <property type="entry name" value="AMP-bd_C_sf"/>
</dbReference>
<comment type="similarity">
    <text evidence="1">Belongs to the ATP-dependent AMP-binding enzyme family.</text>
</comment>
<dbReference type="InterPro" id="IPR020845">
    <property type="entry name" value="AMP-binding_CS"/>
</dbReference>
<dbReference type="InterPro" id="IPR000873">
    <property type="entry name" value="AMP-dep_synth/lig_dom"/>
</dbReference>
<dbReference type="RefSeq" id="WP_133593801.1">
    <property type="nucleotide sequence ID" value="NZ_CP037953.1"/>
</dbReference>
<evidence type="ECO:0000313" key="8">
    <source>
        <dbReference type="Proteomes" id="UP000295375"/>
    </source>
</evidence>
<evidence type="ECO:0000256" key="1">
    <source>
        <dbReference type="ARBA" id="ARBA00006432"/>
    </source>
</evidence>
<dbReference type="PROSITE" id="PS00455">
    <property type="entry name" value="AMP_BINDING"/>
    <property type="match status" value="1"/>
</dbReference>
<evidence type="ECO:0000259" key="6">
    <source>
        <dbReference type="Pfam" id="PF13193"/>
    </source>
</evidence>
<dbReference type="Gene3D" id="3.30.300.30">
    <property type="match status" value="1"/>
</dbReference>
<keyword evidence="2" id="KW-0436">Ligase</keyword>
<feature type="domain" description="AMP-dependent synthetase/ligase" evidence="5">
    <location>
        <begin position="25"/>
        <end position="396"/>
    </location>
</feature>
<sequence length="534" mass="59607">MSEWKWQVPEQFNIGVACTDAQASGKNADQIAMIVEDATLGEERISYKQLAEQSSRFAAALQAQGVKPGARVLVRLPNSLAYPISFFGAMKAGCIAVPSSTLLSASEMAYLAKDSEADVLVAHVDMWPELQEKLDDVPSLKQVWLSGCDRLPANVQSTHVKLHALRDLLQTNAPIANSHPTRADDPAYLVYTSGTTGYPKGVLHAHRALIGRIPAATNWFDFKNQDRILHSGKFNWTYVLGTALMDPLYQGHTVIAYEGPNDPGLWTRLIAKHRCTIFIGVPTIYRQILQKTSASKHDVPTLRHCMCAGEHLSDDVLIAWQERFGQPIFEAIGMSEFSYYISHPPQKKPQPGAAGLRQPGHDVQLVDPESLKPISKGDEGMIAIPLDDPGLFLEYWRLPEENAKQRREGLFLTGDFAWEDEQGYIWFMGRKDDVIKSFGYRVSPHEIERVMKSHPAVADCVTLGQVLDASKTLVVSCVIRRPGVETSEQELLAFAQKELAGYKVPKRIFFFDEFPRTKNGKVLRKQLIEMLPQA</sequence>
<dbReference type="SUPFAM" id="SSF56801">
    <property type="entry name" value="Acetyl-CoA synthetase-like"/>
    <property type="match status" value="1"/>
</dbReference>
<dbReference type="GO" id="GO:0004321">
    <property type="term" value="F:fatty-acyl-CoA synthase activity"/>
    <property type="evidence" value="ECO:0007669"/>
    <property type="project" value="TreeGrafter"/>
</dbReference>
<dbReference type="InterPro" id="IPR042099">
    <property type="entry name" value="ANL_N_sf"/>
</dbReference>
<comment type="caution">
    <text evidence="7">The sequence shown here is derived from an EMBL/GenBank/DDBJ whole genome shotgun (WGS) entry which is preliminary data.</text>
</comment>
<dbReference type="GO" id="GO:0006633">
    <property type="term" value="P:fatty acid biosynthetic process"/>
    <property type="evidence" value="ECO:0007669"/>
    <property type="project" value="TreeGrafter"/>
</dbReference>
<keyword evidence="4" id="KW-0067">ATP-binding</keyword>
<accession>A0A4R6U9C6</accession>
<dbReference type="PANTHER" id="PTHR43605">
    <property type="entry name" value="ACYL-COENZYME A SYNTHETASE"/>
    <property type="match status" value="1"/>
</dbReference>
<dbReference type="Proteomes" id="UP000295375">
    <property type="component" value="Unassembled WGS sequence"/>
</dbReference>
<dbReference type="GO" id="GO:0005524">
    <property type="term" value="F:ATP binding"/>
    <property type="evidence" value="ECO:0007669"/>
    <property type="project" value="UniProtKB-KW"/>
</dbReference>
<dbReference type="GO" id="GO:0006637">
    <property type="term" value="P:acyl-CoA metabolic process"/>
    <property type="evidence" value="ECO:0007669"/>
    <property type="project" value="TreeGrafter"/>
</dbReference>
<reference evidence="7 8" key="1">
    <citation type="submission" date="2019-03" db="EMBL/GenBank/DDBJ databases">
        <title>Genomic Encyclopedia of Type Strains, Phase IV (KMG-IV): sequencing the most valuable type-strain genomes for metagenomic binning, comparative biology and taxonomic classification.</title>
        <authorList>
            <person name="Goeker M."/>
        </authorList>
    </citation>
    <scope>NUCLEOTIDE SEQUENCE [LARGE SCALE GENOMIC DNA]</scope>
    <source>
        <strain evidence="7 8">DSM 103792</strain>
    </source>
</reference>
<dbReference type="Gene3D" id="3.40.50.12780">
    <property type="entry name" value="N-terminal domain of ligase-like"/>
    <property type="match status" value="1"/>
</dbReference>
<keyword evidence="3" id="KW-0547">Nucleotide-binding</keyword>
<dbReference type="GO" id="GO:0016405">
    <property type="term" value="F:CoA-ligase activity"/>
    <property type="evidence" value="ECO:0007669"/>
    <property type="project" value="UniProtKB-ARBA"/>
</dbReference>
<dbReference type="OrthoDB" id="9803968at2"/>
<evidence type="ECO:0000313" key="7">
    <source>
        <dbReference type="EMBL" id="TDQ43051.1"/>
    </source>
</evidence>
<dbReference type="AlphaFoldDB" id="A0A4R6U9C6"/>
<feature type="domain" description="AMP-binding enzyme C-terminal" evidence="6">
    <location>
        <begin position="446"/>
        <end position="521"/>
    </location>
</feature>
<protein>
    <submittedName>
        <fullName evidence="7">Acetyl-CoA synthetase</fullName>
    </submittedName>
</protein>
<organism evidence="7 8">
    <name type="scientific">Permianibacter aggregans</name>
    <dbReference type="NCBI Taxonomy" id="1510150"/>
    <lineage>
        <taxon>Bacteria</taxon>
        <taxon>Pseudomonadati</taxon>
        <taxon>Pseudomonadota</taxon>
        <taxon>Gammaproteobacteria</taxon>
        <taxon>Pseudomonadales</taxon>
        <taxon>Pseudomonadaceae</taxon>
        <taxon>Permianibacter</taxon>
    </lineage>
</organism>
<gene>
    <name evidence="7" type="ORF">EV696_13313</name>
</gene>
<dbReference type="Pfam" id="PF13193">
    <property type="entry name" value="AMP-binding_C"/>
    <property type="match status" value="1"/>
</dbReference>
<proteinExistence type="inferred from homology"/>